<evidence type="ECO:0000256" key="10">
    <source>
        <dbReference type="RuleBase" id="RU366074"/>
    </source>
</evidence>
<feature type="binding site" evidence="9">
    <location>
        <position position="191"/>
    </location>
    <ligand>
        <name>NADP(+)</name>
        <dbReference type="ChEBI" id="CHEBI:58349"/>
    </ligand>
</feature>
<evidence type="ECO:0000256" key="2">
    <source>
        <dbReference type="ARBA" id="ARBA00006484"/>
    </source>
</evidence>
<dbReference type="InterPro" id="IPR050259">
    <property type="entry name" value="SDR"/>
</dbReference>
<gene>
    <name evidence="12" type="primary">fabG</name>
    <name evidence="12" type="ORF">B9T62_04900</name>
</gene>
<dbReference type="InterPro" id="IPR011284">
    <property type="entry name" value="3oxo_ACP_reduc"/>
</dbReference>
<dbReference type="EMBL" id="CP021780">
    <property type="protein sequence ID" value="ASA20195.1"/>
    <property type="molecule type" value="Genomic_DNA"/>
</dbReference>
<dbReference type="SMART" id="SM00822">
    <property type="entry name" value="PKS_KR"/>
    <property type="match status" value="1"/>
</dbReference>
<comment type="similarity">
    <text evidence="2 10">Belongs to the short-chain dehydrogenases/reductases (SDR) family.</text>
</comment>
<comment type="catalytic activity">
    <reaction evidence="7 10">
        <text>a (3R)-hydroxyacyl-[ACP] + NADP(+) = a 3-oxoacyl-[ACP] + NADPH + H(+)</text>
        <dbReference type="Rhea" id="RHEA:17397"/>
        <dbReference type="Rhea" id="RHEA-COMP:9916"/>
        <dbReference type="Rhea" id="RHEA-COMP:9945"/>
        <dbReference type="ChEBI" id="CHEBI:15378"/>
        <dbReference type="ChEBI" id="CHEBI:57783"/>
        <dbReference type="ChEBI" id="CHEBI:58349"/>
        <dbReference type="ChEBI" id="CHEBI:78776"/>
        <dbReference type="ChEBI" id="CHEBI:78827"/>
        <dbReference type="EC" id="1.1.1.100"/>
    </reaction>
</comment>
<dbReference type="KEGG" id="pdh:B9T62_04900"/>
<dbReference type="GO" id="GO:0051287">
    <property type="term" value="F:NAD binding"/>
    <property type="evidence" value="ECO:0007669"/>
    <property type="project" value="UniProtKB-UniRule"/>
</dbReference>
<feature type="binding site" evidence="9">
    <location>
        <begin position="158"/>
        <end position="162"/>
    </location>
    <ligand>
        <name>NADP(+)</name>
        <dbReference type="ChEBI" id="CHEBI:58349"/>
    </ligand>
</feature>
<keyword evidence="9 10" id="KW-0521">NADP</keyword>
<dbReference type="EC" id="1.1.1.100" evidence="3 10"/>
<reference evidence="12 13" key="1">
    <citation type="submission" date="2017-06" db="EMBL/GenBank/DDBJ databases">
        <title>Complete genome sequence of Paenibacillus donghaensis KCTC 13049T isolated from East Sea sediment, South Korea.</title>
        <authorList>
            <person name="Jung B.K."/>
            <person name="Hong S.-J."/>
            <person name="Shin J.-H."/>
        </authorList>
    </citation>
    <scope>NUCLEOTIDE SEQUENCE [LARGE SCALE GENOMIC DNA]</scope>
    <source>
        <strain evidence="12 13">KCTC 13049</strain>
    </source>
</reference>
<keyword evidence="10" id="KW-0443">Lipid metabolism</keyword>
<dbReference type="PROSITE" id="PS00061">
    <property type="entry name" value="ADH_SHORT"/>
    <property type="match status" value="1"/>
</dbReference>
<dbReference type="UniPathway" id="UPA00094"/>
<evidence type="ECO:0000256" key="9">
    <source>
        <dbReference type="PIRSR" id="PIRSR611284-2"/>
    </source>
</evidence>
<dbReference type="NCBIfam" id="TIGR01830">
    <property type="entry name" value="3oxo_ACP_reduc"/>
    <property type="match status" value="1"/>
</dbReference>
<accession>A0A2Z2K9P5</accession>
<evidence type="ECO:0000256" key="3">
    <source>
        <dbReference type="ARBA" id="ARBA00012948"/>
    </source>
</evidence>
<keyword evidence="4 10" id="KW-0276">Fatty acid metabolism</keyword>
<dbReference type="AlphaFoldDB" id="A0A2Z2K9P5"/>
<dbReference type="GO" id="GO:0004316">
    <property type="term" value="F:3-oxoacyl-[acyl-carrier-protein] reductase (NADPH) activity"/>
    <property type="evidence" value="ECO:0007669"/>
    <property type="project" value="UniProtKB-UniRule"/>
</dbReference>
<feature type="domain" description="Ketoreductase" evidence="11">
    <location>
        <begin position="9"/>
        <end position="184"/>
    </location>
</feature>
<dbReference type="Pfam" id="PF13561">
    <property type="entry name" value="adh_short_C2"/>
    <property type="match status" value="1"/>
</dbReference>
<keyword evidence="10" id="KW-0444">Lipid biosynthesis</keyword>
<evidence type="ECO:0000256" key="1">
    <source>
        <dbReference type="ARBA" id="ARBA00005194"/>
    </source>
</evidence>
<dbReference type="Gene3D" id="3.40.50.720">
    <property type="entry name" value="NAD(P)-binding Rossmann-like Domain"/>
    <property type="match status" value="1"/>
</dbReference>
<dbReference type="PANTHER" id="PTHR42879">
    <property type="entry name" value="3-OXOACYL-(ACYL-CARRIER-PROTEIN) REDUCTASE"/>
    <property type="match status" value="1"/>
</dbReference>
<dbReference type="GO" id="GO:0006633">
    <property type="term" value="P:fatty acid biosynthetic process"/>
    <property type="evidence" value="ECO:0007669"/>
    <property type="project" value="UniProtKB-UniPathway"/>
</dbReference>
<dbReference type="PRINTS" id="PR00080">
    <property type="entry name" value="SDRFAMILY"/>
</dbReference>
<dbReference type="InterPro" id="IPR002347">
    <property type="entry name" value="SDR_fam"/>
</dbReference>
<dbReference type="PRINTS" id="PR00081">
    <property type="entry name" value="GDHRDH"/>
</dbReference>
<dbReference type="NCBIfam" id="NF005559">
    <property type="entry name" value="PRK07231.1"/>
    <property type="match status" value="1"/>
</dbReference>
<feature type="binding site" evidence="9">
    <location>
        <position position="41"/>
    </location>
    <ligand>
        <name>NADP(+)</name>
        <dbReference type="ChEBI" id="CHEBI:58349"/>
    </ligand>
</feature>
<evidence type="ECO:0000313" key="12">
    <source>
        <dbReference type="EMBL" id="ASA20195.1"/>
    </source>
</evidence>
<organism evidence="12 13">
    <name type="scientific">Paenibacillus donghaensis</name>
    <dbReference type="NCBI Taxonomy" id="414771"/>
    <lineage>
        <taxon>Bacteria</taxon>
        <taxon>Bacillati</taxon>
        <taxon>Bacillota</taxon>
        <taxon>Bacilli</taxon>
        <taxon>Bacillales</taxon>
        <taxon>Paenibacillaceae</taxon>
        <taxon>Paenibacillus</taxon>
    </lineage>
</organism>
<dbReference type="InterPro" id="IPR020904">
    <property type="entry name" value="Sc_DH/Rdtase_CS"/>
</dbReference>
<keyword evidence="13" id="KW-1185">Reference proteome</keyword>
<dbReference type="FunFam" id="3.40.50.720:FF:000173">
    <property type="entry name" value="3-oxoacyl-[acyl-carrier protein] reductase"/>
    <property type="match status" value="1"/>
</dbReference>
<feature type="binding site" evidence="9">
    <location>
        <position position="93"/>
    </location>
    <ligand>
        <name>NADP(+)</name>
        <dbReference type="ChEBI" id="CHEBI:58349"/>
    </ligand>
</feature>
<comment type="pathway">
    <text evidence="1 10">Lipid metabolism; fatty acid biosynthesis.</text>
</comment>
<dbReference type="SUPFAM" id="SSF51735">
    <property type="entry name" value="NAD(P)-binding Rossmann-fold domains"/>
    <property type="match status" value="1"/>
</dbReference>
<feature type="binding site" evidence="9">
    <location>
        <begin position="15"/>
        <end position="18"/>
    </location>
    <ligand>
        <name>NADP(+)</name>
        <dbReference type="ChEBI" id="CHEBI:58349"/>
    </ligand>
</feature>
<dbReference type="Proteomes" id="UP000249890">
    <property type="component" value="Chromosome"/>
</dbReference>
<comment type="function">
    <text evidence="10">Catalyzes the NADPH-dependent reduction of beta-ketoacyl-ACP substrates to beta-hydroxyacyl-ACP products, the first reductive step in the elongation cycle of fatty acid biosynthesis.</text>
</comment>
<dbReference type="InterPro" id="IPR057326">
    <property type="entry name" value="KR_dom"/>
</dbReference>
<keyword evidence="5 10" id="KW-0560">Oxidoreductase</keyword>
<dbReference type="InterPro" id="IPR036291">
    <property type="entry name" value="NAD(P)-bd_dom_sf"/>
</dbReference>
<evidence type="ECO:0000256" key="4">
    <source>
        <dbReference type="ARBA" id="ARBA00022832"/>
    </source>
</evidence>
<dbReference type="OrthoDB" id="9805904at2"/>
<evidence type="ECO:0000256" key="6">
    <source>
        <dbReference type="ARBA" id="ARBA00023160"/>
    </source>
</evidence>
<dbReference type="PANTHER" id="PTHR42879:SF2">
    <property type="entry name" value="3-OXOACYL-[ACYL-CARRIER-PROTEIN] REDUCTASE FABG"/>
    <property type="match status" value="1"/>
</dbReference>
<dbReference type="CDD" id="cd05333">
    <property type="entry name" value="BKR_SDR_c"/>
    <property type="match status" value="1"/>
</dbReference>
<sequence>MNNGPLAGQVALVTGGGRGIGQAVVEKLSRLGAQVAFTYRTSEESAERLAAELVKTGSLVTAYSLDVRDKEAIASLVLQVKQDFGGIDILVNNAGITADGFLMLMDDENWQNVLDTNLSSMFYMIRQVLPLMIAKRAGSIVNLTSVAGLHGVAGQTNYCAAKAGIIGLTQALSKEIAVKNIRVNAVAPGYIDTDMVSALNENNRTAFLQRIPMRRWGKAEEVANAVAFLASAEAAYISGQVLVVDGGLT</sequence>
<name>A0A2Z2K9P5_9BACL</name>
<proteinExistence type="inferred from homology"/>
<evidence type="ECO:0000259" key="11">
    <source>
        <dbReference type="SMART" id="SM00822"/>
    </source>
</evidence>
<protein>
    <recommendedName>
        <fullName evidence="3 10">3-oxoacyl-[acyl-carrier-protein] reductase</fullName>
        <ecNumber evidence="3 10">1.1.1.100</ecNumber>
    </recommendedName>
</protein>
<comment type="subunit">
    <text evidence="10">Homotetramer.</text>
</comment>
<dbReference type="RefSeq" id="WP_087914217.1">
    <property type="nucleotide sequence ID" value="NZ_CP021780.1"/>
</dbReference>
<evidence type="ECO:0000256" key="8">
    <source>
        <dbReference type="PIRSR" id="PIRSR611284-1"/>
    </source>
</evidence>
<evidence type="ECO:0000256" key="5">
    <source>
        <dbReference type="ARBA" id="ARBA00023002"/>
    </source>
</evidence>
<feature type="active site" description="Proton acceptor" evidence="8">
    <location>
        <position position="158"/>
    </location>
</feature>
<evidence type="ECO:0000256" key="7">
    <source>
        <dbReference type="ARBA" id="ARBA00048508"/>
    </source>
</evidence>
<keyword evidence="6 10" id="KW-0275">Fatty acid biosynthesis</keyword>
<dbReference type="NCBIfam" id="NF009466">
    <property type="entry name" value="PRK12826.1-2"/>
    <property type="match status" value="1"/>
</dbReference>
<evidence type="ECO:0000313" key="13">
    <source>
        <dbReference type="Proteomes" id="UP000249890"/>
    </source>
</evidence>